<evidence type="ECO:0000256" key="1">
    <source>
        <dbReference type="SAM" id="Phobius"/>
    </source>
</evidence>
<protein>
    <recommendedName>
        <fullName evidence="4">DUF2964 family protein</fullName>
    </recommendedName>
</protein>
<keyword evidence="3" id="KW-1185">Reference proteome</keyword>
<feature type="transmembrane region" description="Helical" evidence="1">
    <location>
        <begin position="12"/>
        <end position="31"/>
    </location>
</feature>
<organism evidence="2 3">
    <name type="scientific">Ramlibacter pallidus</name>
    <dbReference type="NCBI Taxonomy" id="2780087"/>
    <lineage>
        <taxon>Bacteria</taxon>
        <taxon>Pseudomonadati</taxon>
        <taxon>Pseudomonadota</taxon>
        <taxon>Betaproteobacteria</taxon>
        <taxon>Burkholderiales</taxon>
        <taxon>Comamonadaceae</taxon>
        <taxon>Ramlibacter</taxon>
    </lineage>
</organism>
<proteinExistence type="predicted"/>
<dbReference type="RefSeq" id="WP_193676850.1">
    <property type="nucleotide sequence ID" value="NZ_JADDIV010000003.1"/>
</dbReference>
<evidence type="ECO:0000313" key="3">
    <source>
        <dbReference type="Proteomes" id="UP000806285"/>
    </source>
</evidence>
<accession>A0ABR9S488</accession>
<reference evidence="2 3" key="1">
    <citation type="submission" date="2020-10" db="EMBL/GenBank/DDBJ databases">
        <title>Ramlibacter sp. HM2 16S ribosomal RNA gene Genome sequencing and assembly.</title>
        <authorList>
            <person name="Kang M."/>
        </authorList>
    </citation>
    <scope>NUCLEOTIDE SEQUENCE [LARGE SCALE GENOMIC DNA]</scope>
    <source>
        <strain evidence="2 3">HM2</strain>
    </source>
</reference>
<evidence type="ECO:0000313" key="2">
    <source>
        <dbReference type="EMBL" id="MBE7368249.1"/>
    </source>
</evidence>
<keyword evidence="1" id="KW-0472">Membrane</keyword>
<sequence>MASARALARLDALVWTLIFGGLFMVILGIASHDEAAIAGWSLSVLGGIATAAGVVLIFVRSRLPEAPAPGAQSPQRPPETKR</sequence>
<name>A0ABR9S488_9BURK</name>
<keyword evidence="1" id="KW-0812">Transmembrane</keyword>
<keyword evidence="1" id="KW-1133">Transmembrane helix</keyword>
<dbReference type="EMBL" id="JADDIV010000003">
    <property type="protein sequence ID" value="MBE7368249.1"/>
    <property type="molecule type" value="Genomic_DNA"/>
</dbReference>
<dbReference type="Proteomes" id="UP000806285">
    <property type="component" value="Unassembled WGS sequence"/>
</dbReference>
<comment type="caution">
    <text evidence="2">The sequence shown here is derived from an EMBL/GenBank/DDBJ whole genome shotgun (WGS) entry which is preliminary data.</text>
</comment>
<feature type="transmembrane region" description="Helical" evidence="1">
    <location>
        <begin position="37"/>
        <end position="59"/>
    </location>
</feature>
<evidence type="ECO:0008006" key="4">
    <source>
        <dbReference type="Google" id="ProtNLM"/>
    </source>
</evidence>
<gene>
    <name evidence="2" type="ORF">IM787_11885</name>
</gene>